<dbReference type="PANTHER" id="PTHR36576:SF2">
    <property type="entry name" value="PROTEIN CON-6, PUTATIVE (AFU_ORTHOLOGUE AFUA_4G03615)-RELATED"/>
    <property type="match status" value="1"/>
</dbReference>
<name>A0A0A2JTB8_PENEN</name>
<dbReference type="Proteomes" id="UP000030143">
    <property type="component" value="Unassembled WGS sequence"/>
</dbReference>
<dbReference type="AlphaFoldDB" id="A0A0A2JTB8"/>
<keyword evidence="3" id="KW-1185">Reference proteome</keyword>
<reference evidence="2 3" key="1">
    <citation type="journal article" date="2015" name="Mol. Plant Microbe Interact.">
        <title>Genome, transcriptome, and functional analyses of Penicillium expansum provide new insights into secondary metabolism and pathogenicity.</title>
        <authorList>
            <person name="Ballester A.R."/>
            <person name="Marcet-Houben M."/>
            <person name="Levin E."/>
            <person name="Sela N."/>
            <person name="Selma-Lazaro C."/>
            <person name="Carmona L."/>
            <person name="Wisniewski M."/>
            <person name="Droby S."/>
            <person name="Gonzalez-Candelas L."/>
            <person name="Gabaldon T."/>
        </authorList>
    </citation>
    <scope>NUCLEOTIDE SEQUENCE [LARGE SCALE GENOMIC DNA]</scope>
    <source>
        <strain evidence="2 3">MD-8</strain>
    </source>
</reference>
<dbReference type="GeneID" id="27679055"/>
<feature type="compositionally biased region" description="Basic and acidic residues" evidence="1">
    <location>
        <begin position="80"/>
        <end position="93"/>
    </location>
</feature>
<dbReference type="RefSeq" id="XP_016593877.1">
    <property type="nucleotide sequence ID" value="XM_016743635.1"/>
</dbReference>
<protein>
    <submittedName>
        <fullName evidence="2">Conidiation-specific protein 6</fullName>
    </submittedName>
</protein>
<evidence type="ECO:0000256" key="1">
    <source>
        <dbReference type="SAM" id="MobiDB-lite"/>
    </source>
</evidence>
<feature type="region of interest" description="Disordered" evidence="1">
    <location>
        <begin position="1"/>
        <end position="93"/>
    </location>
</feature>
<evidence type="ECO:0000313" key="2">
    <source>
        <dbReference type="EMBL" id="KGO50726.1"/>
    </source>
</evidence>
<dbReference type="PhylomeDB" id="A0A0A2JTB8"/>
<evidence type="ECO:0000313" key="3">
    <source>
        <dbReference type="Proteomes" id="UP000030143"/>
    </source>
</evidence>
<dbReference type="GO" id="GO:0005737">
    <property type="term" value="C:cytoplasm"/>
    <property type="evidence" value="ECO:0007669"/>
    <property type="project" value="TreeGrafter"/>
</dbReference>
<organism evidence="2 3">
    <name type="scientific">Penicillium expansum</name>
    <name type="common">Blue mold rot fungus</name>
    <dbReference type="NCBI Taxonomy" id="27334"/>
    <lineage>
        <taxon>Eukaryota</taxon>
        <taxon>Fungi</taxon>
        <taxon>Dikarya</taxon>
        <taxon>Ascomycota</taxon>
        <taxon>Pezizomycotina</taxon>
        <taxon>Eurotiomycetes</taxon>
        <taxon>Eurotiomycetidae</taxon>
        <taxon>Eurotiales</taxon>
        <taxon>Aspergillaceae</taxon>
        <taxon>Penicillium</taxon>
    </lineage>
</organism>
<dbReference type="EMBL" id="JQFZ01000325">
    <property type="protein sequence ID" value="KGO50726.1"/>
    <property type="molecule type" value="Genomic_DNA"/>
</dbReference>
<proteinExistence type="predicted"/>
<comment type="caution">
    <text evidence="2">The sequence shown here is derived from an EMBL/GenBank/DDBJ whole genome shotgun (WGS) entry which is preliminary data.</text>
</comment>
<dbReference type="Pfam" id="PF10346">
    <property type="entry name" value="Con-6"/>
    <property type="match status" value="2"/>
</dbReference>
<feature type="compositionally biased region" description="Basic and acidic residues" evidence="1">
    <location>
        <begin position="1"/>
        <end position="12"/>
    </location>
</feature>
<gene>
    <name evidence="2" type="ORF">PEX2_063640</name>
</gene>
<accession>A0A0A2JTB8</accession>
<dbReference type="OrthoDB" id="5419162at2759"/>
<feature type="compositionally biased region" description="Basic and acidic residues" evidence="1">
    <location>
        <begin position="41"/>
        <end position="58"/>
    </location>
</feature>
<dbReference type="InterPro" id="IPR018824">
    <property type="entry name" value="Conidiation-specific_6"/>
</dbReference>
<dbReference type="PANTHER" id="PTHR36576">
    <property type="entry name" value="UPF0654 PROTEIN C11D3.01C-RELATED"/>
    <property type="match status" value="1"/>
</dbReference>
<sequence length="93" mass="10233">MPTEERLNEMRGYKASLHNPNVSADAKQHSQAMLDELGGDQPRKELHKARGDQNKDPTRVSAGLKAAQKNPNVTGGGKQRAADKMEQRDAPEE</sequence>
<dbReference type="HOGENOM" id="CLU_107705_1_0_1"/>
<dbReference type="InterPro" id="IPR052670">
    <property type="entry name" value="UPF0654_domain"/>
</dbReference>
<dbReference type="VEuPathDB" id="FungiDB:PEXP_070520"/>